<dbReference type="AlphaFoldDB" id="A0AAW1VPN0"/>
<sequence>MAEGPSHEVAKFSSYKIDGVQFYTKTLDDVRACQNSGVYLVADTMQVASARDKKPVDVDMSFYGVINEIWELNYTQFRLPSLSTSVDQIFYVQDPLDPRWSVVLRVPARDYNDLTHSDELGDTIIDNQPLTDKMPSVEAEEVEVSCMRADNEDILVNED</sequence>
<evidence type="ECO:0008006" key="3">
    <source>
        <dbReference type="Google" id="ProtNLM"/>
    </source>
</evidence>
<name>A0AAW1VPN0_RUBAR</name>
<dbReference type="PANTHER" id="PTHR48258">
    <property type="entry name" value="DUF4218 DOMAIN-CONTAINING PROTEIN-RELATED"/>
    <property type="match status" value="1"/>
</dbReference>
<keyword evidence="2" id="KW-1185">Reference proteome</keyword>
<organism evidence="1 2">
    <name type="scientific">Rubus argutus</name>
    <name type="common">Southern blackberry</name>
    <dbReference type="NCBI Taxonomy" id="59490"/>
    <lineage>
        <taxon>Eukaryota</taxon>
        <taxon>Viridiplantae</taxon>
        <taxon>Streptophyta</taxon>
        <taxon>Embryophyta</taxon>
        <taxon>Tracheophyta</taxon>
        <taxon>Spermatophyta</taxon>
        <taxon>Magnoliopsida</taxon>
        <taxon>eudicotyledons</taxon>
        <taxon>Gunneridae</taxon>
        <taxon>Pentapetalae</taxon>
        <taxon>rosids</taxon>
        <taxon>fabids</taxon>
        <taxon>Rosales</taxon>
        <taxon>Rosaceae</taxon>
        <taxon>Rosoideae</taxon>
        <taxon>Rosoideae incertae sedis</taxon>
        <taxon>Rubus</taxon>
    </lineage>
</organism>
<dbReference type="EMBL" id="JBEDUW010000152">
    <property type="protein sequence ID" value="KAK9905309.1"/>
    <property type="molecule type" value="Genomic_DNA"/>
</dbReference>
<accession>A0AAW1VPN0</accession>
<gene>
    <name evidence="1" type="ORF">M0R45_000312</name>
</gene>
<proteinExistence type="predicted"/>
<evidence type="ECO:0000313" key="2">
    <source>
        <dbReference type="Proteomes" id="UP001457282"/>
    </source>
</evidence>
<dbReference type="Proteomes" id="UP001457282">
    <property type="component" value="Unassembled WGS sequence"/>
</dbReference>
<reference evidence="1 2" key="1">
    <citation type="journal article" date="2023" name="G3 (Bethesda)">
        <title>A chromosome-length genome assembly and annotation of blackberry (Rubus argutus, cv. 'Hillquist').</title>
        <authorList>
            <person name="Bruna T."/>
            <person name="Aryal R."/>
            <person name="Dudchenko O."/>
            <person name="Sargent D.J."/>
            <person name="Mead D."/>
            <person name="Buti M."/>
            <person name="Cavallini A."/>
            <person name="Hytonen T."/>
            <person name="Andres J."/>
            <person name="Pham M."/>
            <person name="Weisz D."/>
            <person name="Mascagni F."/>
            <person name="Usai G."/>
            <person name="Natali L."/>
            <person name="Bassil N."/>
            <person name="Fernandez G.E."/>
            <person name="Lomsadze A."/>
            <person name="Armour M."/>
            <person name="Olukolu B."/>
            <person name="Poorten T."/>
            <person name="Britton C."/>
            <person name="Davik J."/>
            <person name="Ashrafi H."/>
            <person name="Aiden E.L."/>
            <person name="Borodovsky M."/>
            <person name="Worthington M."/>
        </authorList>
    </citation>
    <scope>NUCLEOTIDE SEQUENCE [LARGE SCALE GENOMIC DNA]</scope>
    <source>
        <strain evidence="1">PI 553951</strain>
    </source>
</reference>
<protein>
    <recommendedName>
        <fullName evidence="3">DUF4216 domain-containing protein</fullName>
    </recommendedName>
</protein>
<dbReference type="PANTHER" id="PTHR48258:SF9">
    <property type="entry name" value="OS01G0348150 PROTEIN"/>
    <property type="match status" value="1"/>
</dbReference>
<comment type="caution">
    <text evidence="1">The sequence shown here is derived from an EMBL/GenBank/DDBJ whole genome shotgun (WGS) entry which is preliminary data.</text>
</comment>
<evidence type="ECO:0000313" key="1">
    <source>
        <dbReference type="EMBL" id="KAK9905309.1"/>
    </source>
</evidence>